<keyword evidence="5" id="KW-0539">Nucleus</keyword>
<evidence type="ECO:0000256" key="2">
    <source>
        <dbReference type="ARBA" id="ARBA00022723"/>
    </source>
</evidence>
<feature type="compositionally biased region" description="Basic residues" evidence="6">
    <location>
        <begin position="237"/>
        <end position="252"/>
    </location>
</feature>
<evidence type="ECO:0000259" key="7">
    <source>
        <dbReference type="Pfam" id="PF05699"/>
    </source>
</evidence>
<evidence type="ECO:0000256" key="5">
    <source>
        <dbReference type="ARBA" id="ARBA00023242"/>
    </source>
</evidence>
<comment type="subcellular location">
    <subcellularLocation>
        <location evidence="1">Nucleus</location>
    </subcellularLocation>
</comment>
<feature type="compositionally biased region" description="Basic residues" evidence="6">
    <location>
        <begin position="207"/>
        <end position="221"/>
    </location>
</feature>
<reference evidence="8" key="1">
    <citation type="journal article" date="2023" name="Plant J.">
        <title>Genome sequences and population genomics provide insights into the demographic history, inbreeding, and mutation load of two 'living fossil' tree species of Dipteronia.</title>
        <authorList>
            <person name="Feng Y."/>
            <person name="Comes H.P."/>
            <person name="Chen J."/>
            <person name="Zhu S."/>
            <person name="Lu R."/>
            <person name="Zhang X."/>
            <person name="Li P."/>
            <person name="Qiu J."/>
            <person name="Olsen K.M."/>
            <person name="Qiu Y."/>
        </authorList>
    </citation>
    <scope>NUCLEOTIDE SEQUENCE</scope>
    <source>
        <strain evidence="8">KIB01</strain>
    </source>
</reference>
<dbReference type="EMBL" id="JANJYI010000004">
    <property type="protein sequence ID" value="KAK2652533.1"/>
    <property type="molecule type" value="Genomic_DNA"/>
</dbReference>
<feature type="compositionally biased region" description="Polar residues" evidence="6">
    <location>
        <begin position="223"/>
        <end position="235"/>
    </location>
</feature>
<gene>
    <name evidence="8" type="ORF">Ddye_012389</name>
</gene>
<keyword evidence="4" id="KW-0862">Zinc</keyword>
<keyword evidence="3" id="KW-0863">Zinc-finger</keyword>
<dbReference type="PANTHER" id="PTHR46481:SF10">
    <property type="entry name" value="ZINC FINGER BED DOMAIN-CONTAINING PROTEIN 39"/>
    <property type="match status" value="1"/>
</dbReference>
<dbReference type="InterPro" id="IPR052035">
    <property type="entry name" value="ZnF_BED_domain_contain"/>
</dbReference>
<sequence length="296" mass="34017">MPPPSDEFDADEEEKPLKSDLFRVHMKKFELDDGTIKIMCNYCPKTYKAVKSFGYGTYWNHVKRNHPSELVKASNQGQISRAKKLRASSSSSNTHSELDRILEANHVFLEDKFSILSWWKDYEQEYPILAIIAKQILGTPVSTVAVEQEFSAGRNILDPRRNRTENRRFRNRPKPSYSGYGYGYGSCSAFPRNRNRRFETETEPKPNRGHHYLTSNHHHPKLNPTSISRKSNPATSYHRKSNPVASHHRKSTTTKSNHANLVVELKPSHPRHLRTLATNPPRILVETTKSAQIEGD</sequence>
<organism evidence="8 9">
    <name type="scientific">Dipteronia dyeriana</name>
    <dbReference type="NCBI Taxonomy" id="168575"/>
    <lineage>
        <taxon>Eukaryota</taxon>
        <taxon>Viridiplantae</taxon>
        <taxon>Streptophyta</taxon>
        <taxon>Embryophyta</taxon>
        <taxon>Tracheophyta</taxon>
        <taxon>Spermatophyta</taxon>
        <taxon>Magnoliopsida</taxon>
        <taxon>eudicotyledons</taxon>
        <taxon>Gunneridae</taxon>
        <taxon>Pentapetalae</taxon>
        <taxon>rosids</taxon>
        <taxon>malvids</taxon>
        <taxon>Sapindales</taxon>
        <taxon>Sapindaceae</taxon>
        <taxon>Hippocastanoideae</taxon>
        <taxon>Acereae</taxon>
        <taxon>Dipteronia</taxon>
    </lineage>
</organism>
<dbReference type="InterPro" id="IPR008906">
    <property type="entry name" value="HATC_C_dom"/>
</dbReference>
<feature type="domain" description="HAT C-terminal dimerisation" evidence="7">
    <location>
        <begin position="97"/>
        <end position="165"/>
    </location>
</feature>
<dbReference type="GO" id="GO:0005634">
    <property type="term" value="C:nucleus"/>
    <property type="evidence" value="ECO:0007669"/>
    <property type="project" value="UniProtKB-SubCell"/>
</dbReference>
<evidence type="ECO:0000256" key="3">
    <source>
        <dbReference type="ARBA" id="ARBA00022771"/>
    </source>
</evidence>
<proteinExistence type="predicted"/>
<dbReference type="Pfam" id="PF05699">
    <property type="entry name" value="Dimer_Tnp_hAT"/>
    <property type="match status" value="1"/>
</dbReference>
<dbReference type="SUPFAM" id="SSF53098">
    <property type="entry name" value="Ribonuclease H-like"/>
    <property type="match status" value="1"/>
</dbReference>
<evidence type="ECO:0000313" key="9">
    <source>
        <dbReference type="Proteomes" id="UP001280121"/>
    </source>
</evidence>
<feature type="region of interest" description="Disordered" evidence="6">
    <location>
        <begin position="198"/>
        <end position="259"/>
    </location>
</feature>
<comment type="caution">
    <text evidence="8">The sequence shown here is derived from an EMBL/GenBank/DDBJ whole genome shotgun (WGS) entry which is preliminary data.</text>
</comment>
<dbReference type="InterPro" id="IPR012337">
    <property type="entry name" value="RNaseH-like_sf"/>
</dbReference>
<dbReference type="GO" id="GO:0008270">
    <property type="term" value="F:zinc ion binding"/>
    <property type="evidence" value="ECO:0007669"/>
    <property type="project" value="UniProtKB-KW"/>
</dbReference>
<accession>A0AAD9X483</accession>
<protein>
    <recommendedName>
        <fullName evidence="7">HAT C-terminal dimerisation domain-containing protein</fullName>
    </recommendedName>
</protein>
<evidence type="ECO:0000256" key="1">
    <source>
        <dbReference type="ARBA" id="ARBA00004123"/>
    </source>
</evidence>
<dbReference type="GO" id="GO:0046983">
    <property type="term" value="F:protein dimerization activity"/>
    <property type="evidence" value="ECO:0007669"/>
    <property type="project" value="InterPro"/>
</dbReference>
<keyword evidence="2" id="KW-0479">Metal-binding</keyword>
<dbReference type="PANTHER" id="PTHR46481">
    <property type="entry name" value="ZINC FINGER BED DOMAIN-CONTAINING PROTEIN 4"/>
    <property type="match status" value="1"/>
</dbReference>
<name>A0AAD9X483_9ROSI</name>
<evidence type="ECO:0000256" key="6">
    <source>
        <dbReference type="SAM" id="MobiDB-lite"/>
    </source>
</evidence>
<keyword evidence="9" id="KW-1185">Reference proteome</keyword>
<dbReference type="AlphaFoldDB" id="A0AAD9X483"/>
<evidence type="ECO:0000256" key="4">
    <source>
        <dbReference type="ARBA" id="ARBA00022833"/>
    </source>
</evidence>
<dbReference type="Proteomes" id="UP001280121">
    <property type="component" value="Unassembled WGS sequence"/>
</dbReference>
<evidence type="ECO:0000313" key="8">
    <source>
        <dbReference type="EMBL" id="KAK2652533.1"/>
    </source>
</evidence>